<sequence length="238" mass="27376">MFVIISIINPIVRKIADILGNAGTEVIFVDPYLWEMDSANPYKDDDELTHHSNITELKEQINNADAVFIGIVTSTHTPPVPVGKMGLREQIFATLQQVKVRHLITLNYLNPIIAAMNSCDNDLYHGEDLNIIAEISAMHTTTDQHSAPDMQEFCMCMLTMYRPLAQQNMLVYQEILEDISLVIARELLYRGAHFNRRRIDFENGASYTQSLHCKVSRRIDRHNYRWRSVESHFCHVST</sequence>
<dbReference type="EMBL" id="JACOGA010000003">
    <property type="protein sequence ID" value="MBC3872869.1"/>
    <property type="molecule type" value="Genomic_DNA"/>
</dbReference>
<evidence type="ECO:0000313" key="2">
    <source>
        <dbReference type="Proteomes" id="UP000624279"/>
    </source>
</evidence>
<comment type="caution">
    <text evidence="1">The sequence shown here is derived from an EMBL/GenBank/DDBJ whole genome shotgun (WGS) entry which is preliminary data.</text>
</comment>
<reference evidence="1 2" key="1">
    <citation type="submission" date="2020-08" db="EMBL/GenBank/DDBJ databases">
        <title>Novel species isolated from subtropical streams in China.</title>
        <authorList>
            <person name="Lu H."/>
        </authorList>
    </citation>
    <scope>NUCLEOTIDE SEQUENCE [LARGE SCALE GENOMIC DNA]</scope>
    <source>
        <strain evidence="1 2">LX15W</strain>
    </source>
</reference>
<keyword evidence="2" id="KW-1185">Reference proteome</keyword>
<evidence type="ECO:0000313" key="1">
    <source>
        <dbReference type="EMBL" id="MBC3872869.1"/>
    </source>
</evidence>
<gene>
    <name evidence="1" type="ORF">H8K55_04650</name>
</gene>
<protein>
    <submittedName>
        <fullName evidence="1">Uncharacterized protein</fullName>
    </submittedName>
</protein>
<dbReference type="RefSeq" id="WP_186940904.1">
    <property type="nucleotide sequence ID" value="NZ_JACOGA010000003.1"/>
</dbReference>
<name>A0ABR6Y898_9BURK</name>
<accession>A0ABR6Y898</accession>
<proteinExistence type="predicted"/>
<dbReference type="Proteomes" id="UP000624279">
    <property type="component" value="Unassembled WGS sequence"/>
</dbReference>
<organism evidence="1 2">
    <name type="scientific">Undibacterium flavidum</name>
    <dbReference type="NCBI Taxonomy" id="2762297"/>
    <lineage>
        <taxon>Bacteria</taxon>
        <taxon>Pseudomonadati</taxon>
        <taxon>Pseudomonadota</taxon>
        <taxon>Betaproteobacteria</taxon>
        <taxon>Burkholderiales</taxon>
        <taxon>Oxalobacteraceae</taxon>
        <taxon>Undibacterium</taxon>
    </lineage>
</organism>